<dbReference type="InterPro" id="IPR029061">
    <property type="entry name" value="THDP-binding"/>
</dbReference>
<dbReference type="InterPro" id="IPR017684">
    <property type="entry name" value="Phosphono-pyrv_decarboxylase"/>
</dbReference>
<feature type="domain" description="Thiamine pyrophosphate enzyme TPP-binding" evidence="4">
    <location>
        <begin position="223"/>
        <end position="343"/>
    </location>
</feature>
<dbReference type="PANTHER" id="PTHR42818:SF1">
    <property type="entry name" value="SULFOPYRUVATE DECARBOXYLASE"/>
    <property type="match status" value="1"/>
</dbReference>
<evidence type="ECO:0000313" key="7">
    <source>
        <dbReference type="Proteomes" id="UP000194450"/>
    </source>
</evidence>
<dbReference type="GO" id="GO:0033980">
    <property type="term" value="F:phosphonopyruvate decarboxylase activity"/>
    <property type="evidence" value="ECO:0007669"/>
    <property type="project" value="InterPro"/>
</dbReference>
<dbReference type="PANTHER" id="PTHR42818">
    <property type="entry name" value="SULFOPYRUVATE DECARBOXYLASE SUBUNIT ALPHA"/>
    <property type="match status" value="1"/>
</dbReference>
<evidence type="ECO:0000256" key="3">
    <source>
        <dbReference type="ARBA" id="ARBA00023239"/>
    </source>
</evidence>
<dbReference type="OrthoDB" id="9785953at2"/>
<dbReference type="GO" id="GO:0032923">
    <property type="term" value="P:organic phosphonate biosynthetic process"/>
    <property type="evidence" value="ECO:0007669"/>
    <property type="project" value="InterPro"/>
</dbReference>
<dbReference type="NCBIfam" id="TIGR03297">
    <property type="entry name" value="Ppyr-DeCO2ase"/>
    <property type="match status" value="1"/>
</dbReference>
<dbReference type="InterPro" id="IPR051818">
    <property type="entry name" value="TPP_dependent_decarboxylase"/>
</dbReference>
<dbReference type="AlphaFoldDB" id="A0A1Y6ENT7"/>
<evidence type="ECO:0000259" key="5">
    <source>
        <dbReference type="Pfam" id="PF02776"/>
    </source>
</evidence>
<dbReference type="InterPro" id="IPR012001">
    <property type="entry name" value="Thiamin_PyroP_enz_TPP-bd_dom"/>
</dbReference>
<dbReference type="SUPFAM" id="SSF52518">
    <property type="entry name" value="Thiamin diphosphate-binding fold (THDP-binding)"/>
    <property type="match status" value="2"/>
</dbReference>
<organism evidence="6 7">
    <name type="scientific">Pseudidiomarina planktonica</name>
    <dbReference type="NCBI Taxonomy" id="1323738"/>
    <lineage>
        <taxon>Bacteria</taxon>
        <taxon>Pseudomonadati</taxon>
        <taxon>Pseudomonadota</taxon>
        <taxon>Gammaproteobacteria</taxon>
        <taxon>Alteromonadales</taxon>
        <taxon>Idiomarinaceae</taxon>
        <taxon>Pseudidiomarina</taxon>
    </lineage>
</organism>
<accession>A0A1Y6ENT7</accession>
<keyword evidence="6" id="KW-0670">Pyruvate</keyword>
<dbReference type="GO" id="GO:0000287">
    <property type="term" value="F:magnesium ion binding"/>
    <property type="evidence" value="ECO:0007669"/>
    <property type="project" value="InterPro"/>
</dbReference>
<dbReference type="Gene3D" id="3.40.50.970">
    <property type="match status" value="2"/>
</dbReference>
<sequence>MIQPADFSKALADYGVTMYAGVPDSLLKSFCAYVSDTLPADQHIITANEGNALALAAGYHLGTGKTAAVYLQNSGLGNLVNPLTSLTDGDVYRIPALLIIGWRGEPDVKDEPQHVKQGRITPSMLDNLNIPCQVLEAGSDTNAVLMQSFADLERTGAPVALLVRKNTFADYKLAKPAAKPDSLSREDALATILECSDSSDVMVSTTGKTSRELYELREARNESQRDFLTVGAMGHTSSIALGVALSTPSRRVICLDGDGSFLMHMGGAAIIAASGAENLIHVVLNNEAHESVGGQPTVAGSIDFAGLSKSLGYRGYFVAYSAASLQQVWSQVTAQSGPVLLEVKIRTGSRADLGRPASTPVANKQAFMEHCRG</sequence>
<dbReference type="InterPro" id="IPR000399">
    <property type="entry name" value="TPP-bd_CS"/>
</dbReference>
<keyword evidence="3" id="KW-0456">Lyase</keyword>
<gene>
    <name evidence="6" type="ORF">SAMN06297229_0671</name>
</gene>
<dbReference type="CDD" id="cd07035">
    <property type="entry name" value="TPP_PYR_POX_like"/>
    <property type="match status" value="1"/>
</dbReference>
<dbReference type="InterPro" id="IPR011766">
    <property type="entry name" value="TPP_enzyme_TPP-bd"/>
</dbReference>
<dbReference type="Pfam" id="PF02775">
    <property type="entry name" value="TPP_enzyme_C"/>
    <property type="match status" value="1"/>
</dbReference>
<dbReference type="FunFam" id="3.40.50.970:FF:000100">
    <property type="entry name" value="Putative phosphonopyruvate decarboxylase"/>
    <property type="match status" value="1"/>
</dbReference>
<reference evidence="7" key="1">
    <citation type="submission" date="2017-04" db="EMBL/GenBank/DDBJ databases">
        <authorList>
            <person name="Varghese N."/>
            <person name="Submissions S."/>
        </authorList>
    </citation>
    <scope>NUCLEOTIDE SEQUENCE [LARGE SCALE GENOMIC DNA]</scope>
</reference>
<dbReference type="Proteomes" id="UP000194450">
    <property type="component" value="Unassembled WGS sequence"/>
</dbReference>
<dbReference type="RefSeq" id="WP_086433834.1">
    <property type="nucleotide sequence ID" value="NZ_FXWH01000001.1"/>
</dbReference>
<keyword evidence="1" id="KW-0210">Decarboxylase</keyword>
<evidence type="ECO:0000256" key="1">
    <source>
        <dbReference type="ARBA" id="ARBA00022793"/>
    </source>
</evidence>
<evidence type="ECO:0000259" key="4">
    <source>
        <dbReference type="Pfam" id="PF02775"/>
    </source>
</evidence>
<dbReference type="Pfam" id="PF02776">
    <property type="entry name" value="TPP_enzyme_N"/>
    <property type="match status" value="1"/>
</dbReference>
<keyword evidence="7" id="KW-1185">Reference proteome</keyword>
<dbReference type="GO" id="GO:0030976">
    <property type="term" value="F:thiamine pyrophosphate binding"/>
    <property type="evidence" value="ECO:0007669"/>
    <property type="project" value="InterPro"/>
</dbReference>
<evidence type="ECO:0000256" key="2">
    <source>
        <dbReference type="ARBA" id="ARBA00023052"/>
    </source>
</evidence>
<evidence type="ECO:0000313" key="6">
    <source>
        <dbReference type="EMBL" id="SMQ62182.1"/>
    </source>
</evidence>
<protein>
    <submittedName>
        <fullName evidence="6">Phosphonopyruvate decarboxylase</fullName>
    </submittedName>
</protein>
<keyword evidence="2" id="KW-0786">Thiamine pyrophosphate</keyword>
<dbReference type="EMBL" id="FXWH01000001">
    <property type="protein sequence ID" value="SMQ62182.1"/>
    <property type="molecule type" value="Genomic_DNA"/>
</dbReference>
<name>A0A1Y6ENT7_9GAMM</name>
<proteinExistence type="predicted"/>
<feature type="domain" description="Thiamine pyrophosphate enzyme N-terminal TPP-binding" evidence="5">
    <location>
        <begin position="7"/>
        <end position="118"/>
    </location>
</feature>
<dbReference type="PROSITE" id="PS00187">
    <property type="entry name" value="TPP_ENZYMES"/>
    <property type="match status" value="1"/>
</dbReference>